<dbReference type="Proteomes" id="UP000602395">
    <property type="component" value="Unassembled WGS sequence"/>
</dbReference>
<dbReference type="InterPro" id="IPR050275">
    <property type="entry name" value="PGM_Phosphatase"/>
</dbReference>
<protein>
    <submittedName>
        <fullName evidence="2">MSMEG_4193 family putative phosphomutase</fullName>
    </submittedName>
</protein>
<dbReference type="NCBIfam" id="TIGR03848">
    <property type="entry name" value="MSMEG_4193"/>
    <property type="match status" value="1"/>
</dbReference>
<dbReference type="InterPro" id="IPR022492">
    <property type="entry name" value="Phosphomutase_MSMEG4193_put"/>
</dbReference>
<dbReference type="Pfam" id="PF00300">
    <property type="entry name" value="His_Phos_1"/>
    <property type="match status" value="1"/>
</dbReference>
<gene>
    <name evidence="2" type="ORF">IDF66_22155</name>
</gene>
<keyword evidence="3" id="KW-1185">Reference proteome</keyword>
<sequence length="264" mass="27275">MTVILVRHGRSTANTSGVLAGRTPGVCLDDKGREQAAALIDRLGVCMGEIAAVARSPLDRCAQTVAPLMSVLDAAADRDVPELVVEALAEVDYGDWTNRPIKELLSEPLWKTVQQHPSAAVFPGGEGLAAVQARAVAAIRDLDRVHGGADGSGVWVACSHGDVIKAVIADAMGMHLDSFQRIVVEPASISVIRYGPTRPYVHTVNNTAVLSVPPPHRDKPASSDGSAEDTAGADAGEDAVVGGASGVDGRDRGDKAAATPLARG</sequence>
<feature type="compositionally biased region" description="Low complexity" evidence="1">
    <location>
        <begin position="222"/>
        <end position="242"/>
    </location>
</feature>
<dbReference type="InterPro" id="IPR013078">
    <property type="entry name" value="His_Pase_superF_clade-1"/>
</dbReference>
<evidence type="ECO:0000313" key="2">
    <source>
        <dbReference type="EMBL" id="MBD1322293.1"/>
    </source>
</evidence>
<dbReference type="CDD" id="cd07067">
    <property type="entry name" value="HP_PGM_like"/>
    <property type="match status" value="1"/>
</dbReference>
<dbReference type="RefSeq" id="WP_190268633.1">
    <property type="nucleotide sequence ID" value="NZ_BAABAD010000004.1"/>
</dbReference>
<feature type="region of interest" description="Disordered" evidence="1">
    <location>
        <begin position="206"/>
        <end position="264"/>
    </location>
</feature>
<dbReference type="EMBL" id="JACWMS010000005">
    <property type="protein sequence ID" value="MBD1322293.1"/>
    <property type="molecule type" value="Genomic_DNA"/>
</dbReference>
<dbReference type="Gene3D" id="3.40.50.1240">
    <property type="entry name" value="Phosphoglycerate mutase-like"/>
    <property type="match status" value="1"/>
</dbReference>
<accession>A0ABR7WHQ0</accession>
<evidence type="ECO:0000313" key="3">
    <source>
        <dbReference type="Proteomes" id="UP000602395"/>
    </source>
</evidence>
<comment type="caution">
    <text evidence="2">The sequence shown here is derived from an EMBL/GenBank/DDBJ whole genome shotgun (WGS) entry which is preliminary data.</text>
</comment>
<dbReference type="SMART" id="SM00855">
    <property type="entry name" value="PGAM"/>
    <property type="match status" value="1"/>
</dbReference>
<name>A0ABR7WHQ0_9ACTN</name>
<dbReference type="PANTHER" id="PTHR48100:SF2">
    <property type="entry name" value="CONSERVED PROTEIN"/>
    <property type="match status" value="1"/>
</dbReference>
<dbReference type="SUPFAM" id="SSF53254">
    <property type="entry name" value="Phosphoglycerate mutase-like"/>
    <property type="match status" value="1"/>
</dbReference>
<organism evidence="2 3">
    <name type="scientific">Gordonia hankookensis</name>
    <dbReference type="NCBI Taxonomy" id="589403"/>
    <lineage>
        <taxon>Bacteria</taxon>
        <taxon>Bacillati</taxon>
        <taxon>Actinomycetota</taxon>
        <taxon>Actinomycetes</taxon>
        <taxon>Mycobacteriales</taxon>
        <taxon>Gordoniaceae</taxon>
        <taxon>Gordonia</taxon>
    </lineage>
</organism>
<evidence type="ECO:0000256" key="1">
    <source>
        <dbReference type="SAM" id="MobiDB-lite"/>
    </source>
</evidence>
<dbReference type="PANTHER" id="PTHR48100">
    <property type="entry name" value="BROAD-SPECIFICITY PHOSPHATASE YOR283W-RELATED"/>
    <property type="match status" value="1"/>
</dbReference>
<dbReference type="InterPro" id="IPR029033">
    <property type="entry name" value="His_PPase_superfam"/>
</dbReference>
<proteinExistence type="predicted"/>
<reference evidence="2 3" key="1">
    <citation type="submission" date="2020-09" db="EMBL/GenBank/DDBJ databases">
        <title>Novel species in genus Gordonia.</title>
        <authorList>
            <person name="Zhang G."/>
        </authorList>
    </citation>
    <scope>NUCLEOTIDE SEQUENCE [LARGE SCALE GENOMIC DNA]</scope>
    <source>
        <strain evidence="2 3">ON-33</strain>
    </source>
</reference>